<feature type="region of interest" description="Disordered" evidence="6">
    <location>
        <begin position="1"/>
        <end position="57"/>
    </location>
</feature>
<dbReference type="Proteomes" id="UP000000759">
    <property type="component" value="Chromosome 13"/>
</dbReference>
<keyword evidence="4" id="KW-0493">Microtubule</keyword>
<dbReference type="OrthoDB" id="2192946at2759"/>
<evidence type="ECO:0000256" key="1">
    <source>
        <dbReference type="ARBA" id="ARBA00004245"/>
    </source>
</evidence>
<dbReference type="RefSeq" id="XP_002181520.1">
    <property type="nucleotide sequence ID" value="XM_002181484.1"/>
</dbReference>
<dbReference type="eggNOG" id="KOG2001">
    <property type="taxonomic scope" value="Eukaryota"/>
</dbReference>
<keyword evidence="5" id="KW-0206">Cytoskeleton</keyword>
<dbReference type="GO" id="GO:0000930">
    <property type="term" value="C:gamma-tubulin complex"/>
    <property type="evidence" value="ECO:0007669"/>
    <property type="project" value="TreeGrafter"/>
</dbReference>
<dbReference type="GO" id="GO:0051321">
    <property type="term" value="P:meiotic cell cycle"/>
    <property type="evidence" value="ECO:0007669"/>
    <property type="project" value="TreeGrafter"/>
</dbReference>
<dbReference type="GO" id="GO:0000278">
    <property type="term" value="P:mitotic cell cycle"/>
    <property type="evidence" value="ECO:0007669"/>
    <property type="project" value="TreeGrafter"/>
</dbReference>
<dbReference type="InterPro" id="IPR007259">
    <property type="entry name" value="GCP"/>
</dbReference>
<keyword evidence="3" id="KW-0963">Cytoplasm</keyword>
<dbReference type="EMBL" id="CM000615">
    <property type="protein sequence ID" value="EEC46734.1"/>
    <property type="molecule type" value="Genomic_DNA"/>
</dbReference>
<dbReference type="InterPro" id="IPR041470">
    <property type="entry name" value="GCP_N"/>
</dbReference>
<evidence type="ECO:0000259" key="7">
    <source>
        <dbReference type="Pfam" id="PF04130"/>
    </source>
</evidence>
<accession>B7G3Y3</accession>
<feature type="compositionally biased region" description="Polar residues" evidence="6">
    <location>
        <begin position="199"/>
        <end position="212"/>
    </location>
</feature>
<dbReference type="Pfam" id="PF04130">
    <property type="entry name" value="GCP_C_terminal"/>
    <property type="match status" value="1"/>
</dbReference>
<dbReference type="AlphaFoldDB" id="B7G3Y3"/>
<dbReference type="PANTHER" id="PTHR19302">
    <property type="entry name" value="GAMMA TUBULIN COMPLEX PROTEIN"/>
    <property type="match status" value="1"/>
</dbReference>
<dbReference type="InterPro" id="IPR040457">
    <property type="entry name" value="GCP_C"/>
</dbReference>
<dbReference type="KEGG" id="pti:PHATRDRAFT_47314"/>
<dbReference type="InterPro" id="IPR042241">
    <property type="entry name" value="GCP_C_sf"/>
</dbReference>
<dbReference type="GO" id="GO:0005874">
    <property type="term" value="C:microtubule"/>
    <property type="evidence" value="ECO:0007669"/>
    <property type="project" value="UniProtKB-KW"/>
</dbReference>
<comment type="subcellular location">
    <subcellularLocation>
        <location evidence="1">Cytoplasm</location>
        <location evidence="1">Cytoskeleton</location>
    </subcellularLocation>
</comment>
<dbReference type="GO" id="GO:0007020">
    <property type="term" value="P:microtubule nucleation"/>
    <property type="evidence" value="ECO:0007669"/>
    <property type="project" value="InterPro"/>
</dbReference>
<evidence type="ECO:0000256" key="4">
    <source>
        <dbReference type="ARBA" id="ARBA00022701"/>
    </source>
</evidence>
<evidence type="ECO:0000313" key="9">
    <source>
        <dbReference type="EMBL" id="EEC46734.1"/>
    </source>
</evidence>
<name>B7G3Y3_PHATC</name>
<dbReference type="GO" id="GO:0051225">
    <property type="term" value="P:spindle assembly"/>
    <property type="evidence" value="ECO:0007669"/>
    <property type="project" value="TreeGrafter"/>
</dbReference>
<dbReference type="HOGENOM" id="CLU_263709_0_0_1"/>
<dbReference type="PANTHER" id="PTHR19302:SF13">
    <property type="entry name" value="GAMMA-TUBULIN COMPLEX COMPONENT 2"/>
    <property type="match status" value="1"/>
</dbReference>
<dbReference type="GeneID" id="7202386"/>
<evidence type="ECO:0000256" key="3">
    <source>
        <dbReference type="ARBA" id="ARBA00022490"/>
    </source>
</evidence>
<evidence type="ECO:0000259" key="8">
    <source>
        <dbReference type="Pfam" id="PF17681"/>
    </source>
</evidence>
<feature type="compositionally biased region" description="Polar residues" evidence="6">
    <location>
        <begin position="101"/>
        <end position="138"/>
    </location>
</feature>
<organism evidence="9 10">
    <name type="scientific">Phaeodactylum tricornutum (strain CCAP 1055/1)</name>
    <dbReference type="NCBI Taxonomy" id="556484"/>
    <lineage>
        <taxon>Eukaryota</taxon>
        <taxon>Sar</taxon>
        <taxon>Stramenopiles</taxon>
        <taxon>Ochrophyta</taxon>
        <taxon>Bacillariophyta</taxon>
        <taxon>Bacillariophyceae</taxon>
        <taxon>Bacillariophycidae</taxon>
        <taxon>Naviculales</taxon>
        <taxon>Phaeodactylaceae</taxon>
        <taxon>Phaeodactylum</taxon>
    </lineage>
</organism>
<sequence length="1274" mass="143179">MTSSLRNPDSAVARAAMARRRQRIPHHGAVATSSGTTDQPRDPTARRNSAVAETSRQVYDHERLLERSFEVADEAASVLASVRQRRQRDGSTRMNIEPESDSNLSTASHVPQQHQGRTPTVKFATQSSSTRTSVRNVPSSITPLLSAAVTVSSAPPPTSSRTPSTVTKVSPVPLPPPPSTSVDGTRPERAVSSHGPMSRTGSAPLSTSSAKATSAVPRTFVASRSTSPMPQQTSDSEEDNDQVSGETKLPPTVEELEPVLVEDDDDEGHKGWTANDSHAAATTHLHYGDRIRILCHTETPWSIVRESSPESKVTKAIAVPVTSATMAAFTVQRPRPTAQYDPCLRYGDVVSLHHTDGSIMSVHRQQSEKGHNIAYVPAWIDPVETDDERMEVWKLLRAVRNGLVRVGHSAIEKVTPRSGRTAPINSGDAILFRHEKTGGILRLDVSGHLEVATDSYVPSNSNIRQRRTLLTRLQTHDILEISKHETFHVITGTVPPTPLWTNGPADTQRSFSNGTHILDAQRHASTQVEEALFVDVDKKRKIELADHIGILQANRSKQMDTPLGQEMVLIDELLGSFVGLEGNSIRVHGAKSLDDDSFRFEVGTCTNLDEGLRSMVESLLPLSTAFVRVNHFVVSTLPRYEMGLVMHAFCEALDELLQNYVALTATLEREYRSLIDYSFGISKLQTHILSALHTMSVLHHAVETVRHSKGGALINSLQEYKDNRCDGDPAAESMMHNLVERASIPYMNMLLQWLNNGILDDPYSEFMVMWDKSKLWNEQYAVVEAHVLSRHFGSRQLIERTVSTGQYWNAVRRCQGHVQESAVLVDTLPLRYSDPIVSFASSVQLQYHKASRVLVSLLLNEYDLLGSLRLMKRYFLLDHGDFFVHFLDVAERELRKSLSSVSPGRIQHWLKMSIQLSESHTEDQAASPFFQTRGNRSLNGNSIRCNFAPESLADQLDQLHAATGGIDTHEPNTPQRHAYGASLDEGLTGLDAFLIELSFVPFPVSVVLSRRALTSYQLLFRHLFLTKHAERRLVGIWKDHQTMKELQQIRGSMGPAFLLRQRMLHFLQNLMYYMMFEVIEPNWSELENEIDSLKQQREYTVDDMLQVHSEFLQSTIQACLLTSRELIRALTRLLKTCLLFSDQMGHFIRATQINEDRDAVATEKQKVVERSLNGRDRVGVSISENRLRHTLEEARRERAERVNRQTLRVKREVANESYRWMIVRFEEVFSEHLKEFMVRLSSADDSYPTNAQLANLCVRLDYNGYVSKSIVRSP</sequence>
<feature type="region of interest" description="Disordered" evidence="6">
    <location>
        <begin position="151"/>
        <end position="257"/>
    </location>
</feature>
<feature type="domain" description="Gamma tubulin complex component C-terminal" evidence="7">
    <location>
        <begin position="864"/>
        <end position="1265"/>
    </location>
</feature>
<dbReference type="GO" id="GO:0051011">
    <property type="term" value="F:microtubule minus-end binding"/>
    <property type="evidence" value="ECO:0007669"/>
    <property type="project" value="TreeGrafter"/>
</dbReference>
<dbReference type="Pfam" id="PF17681">
    <property type="entry name" value="GCP_N_terminal"/>
    <property type="match status" value="1"/>
</dbReference>
<evidence type="ECO:0000256" key="6">
    <source>
        <dbReference type="SAM" id="MobiDB-lite"/>
    </source>
</evidence>
<dbReference type="Gene3D" id="1.20.120.1900">
    <property type="entry name" value="Gamma-tubulin complex, C-terminal domain"/>
    <property type="match status" value="1"/>
</dbReference>
<dbReference type="GO" id="GO:0031122">
    <property type="term" value="P:cytoplasmic microtubule organization"/>
    <property type="evidence" value="ECO:0007669"/>
    <property type="project" value="TreeGrafter"/>
</dbReference>
<evidence type="ECO:0000256" key="5">
    <source>
        <dbReference type="ARBA" id="ARBA00023212"/>
    </source>
</evidence>
<reference evidence="10" key="2">
    <citation type="submission" date="2008-08" db="EMBL/GenBank/DDBJ databases">
        <authorList>
            <consortium name="Diatom Consortium"/>
            <person name="Grigoriev I."/>
            <person name="Grimwood J."/>
            <person name="Kuo A."/>
            <person name="Otillar R.P."/>
            <person name="Salamov A."/>
            <person name="Detter J.C."/>
            <person name="Lindquist E."/>
            <person name="Shapiro H."/>
            <person name="Lucas S."/>
            <person name="Glavina del Rio T."/>
            <person name="Pitluck S."/>
            <person name="Rokhsar D."/>
            <person name="Bowler C."/>
        </authorList>
    </citation>
    <scope>GENOME REANNOTATION</scope>
    <source>
        <strain evidence="10">CCAP 1055/1</strain>
    </source>
</reference>
<feature type="domain" description="Gamma tubulin complex component protein N-terminal" evidence="8">
    <location>
        <begin position="570"/>
        <end position="861"/>
    </location>
</feature>
<feature type="compositionally biased region" description="Polar residues" evidence="6">
    <location>
        <begin position="222"/>
        <end position="234"/>
    </location>
</feature>
<gene>
    <name evidence="9" type="primary">Spc97</name>
    <name evidence="9" type="ORF">PHATRDRAFT_47314</name>
</gene>
<dbReference type="InParanoid" id="B7G3Y3"/>
<proteinExistence type="inferred from homology"/>
<dbReference type="PaxDb" id="2850-Phatr47314"/>
<reference evidence="9 10" key="1">
    <citation type="journal article" date="2008" name="Nature">
        <title>The Phaeodactylum genome reveals the evolutionary history of diatom genomes.</title>
        <authorList>
            <person name="Bowler C."/>
            <person name="Allen A.E."/>
            <person name="Badger J.H."/>
            <person name="Grimwood J."/>
            <person name="Jabbari K."/>
            <person name="Kuo A."/>
            <person name="Maheswari U."/>
            <person name="Martens C."/>
            <person name="Maumus F."/>
            <person name="Otillar R.P."/>
            <person name="Rayko E."/>
            <person name="Salamov A."/>
            <person name="Vandepoele K."/>
            <person name="Beszteri B."/>
            <person name="Gruber A."/>
            <person name="Heijde M."/>
            <person name="Katinka M."/>
            <person name="Mock T."/>
            <person name="Valentin K."/>
            <person name="Verret F."/>
            <person name="Berges J.A."/>
            <person name="Brownlee C."/>
            <person name="Cadoret J.P."/>
            <person name="Chiovitti A."/>
            <person name="Choi C.J."/>
            <person name="Coesel S."/>
            <person name="De Martino A."/>
            <person name="Detter J.C."/>
            <person name="Durkin C."/>
            <person name="Falciatore A."/>
            <person name="Fournet J."/>
            <person name="Haruta M."/>
            <person name="Huysman M.J."/>
            <person name="Jenkins B.D."/>
            <person name="Jiroutova K."/>
            <person name="Jorgensen R.E."/>
            <person name="Joubert Y."/>
            <person name="Kaplan A."/>
            <person name="Kroger N."/>
            <person name="Kroth P.G."/>
            <person name="La Roche J."/>
            <person name="Lindquist E."/>
            <person name="Lommer M."/>
            <person name="Martin-Jezequel V."/>
            <person name="Lopez P.J."/>
            <person name="Lucas S."/>
            <person name="Mangogna M."/>
            <person name="McGinnis K."/>
            <person name="Medlin L.K."/>
            <person name="Montsant A."/>
            <person name="Oudot-Le Secq M.P."/>
            <person name="Napoli C."/>
            <person name="Obornik M."/>
            <person name="Parker M.S."/>
            <person name="Petit J.L."/>
            <person name="Porcel B.M."/>
            <person name="Poulsen N."/>
            <person name="Robison M."/>
            <person name="Rychlewski L."/>
            <person name="Rynearson T.A."/>
            <person name="Schmutz J."/>
            <person name="Shapiro H."/>
            <person name="Siaut M."/>
            <person name="Stanley M."/>
            <person name="Sussman M.R."/>
            <person name="Taylor A.R."/>
            <person name="Vardi A."/>
            <person name="von Dassow P."/>
            <person name="Vyverman W."/>
            <person name="Willis A."/>
            <person name="Wyrwicz L.S."/>
            <person name="Rokhsar D.S."/>
            <person name="Weissenbach J."/>
            <person name="Armbrust E.V."/>
            <person name="Green B.R."/>
            <person name="Van de Peer Y."/>
            <person name="Grigoriev I.V."/>
        </authorList>
    </citation>
    <scope>NUCLEOTIDE SEQUENCE [LARGE SCALE GENOMIC DNA]</scope>
    <source>
        <strain evidence="9 10">CCAP 1055/1</strain>
    </source>
</reference>
<dbReference type="STRING" id="556484.B7G3Y3"/>
<protein>
    <submittedName>
        <fullName evidence="9">Spc97</fullName>
    </submittedName>
</protein>
<evidence type="ECO:0000256" key="2">
    <source>
        <dbReference type="ARBA" id="ARBA00010337"/>
    </source>
</evidence>
<keyword evidence="10" id="KW-1185">Reference proteome</keyword>
<feature type="compositionally biased region" description="Basic residues" evidence="6">
    <location>
        <begin position="17"/>
        <end position="26"/>
    </location>
</feature>
<evidence type="ECO:0000313" key="10">
    <source>
        <dbReference type="Proteomes" id="UP000000759"/>
    </source>
</evidence>
<feature type="region of interest" description="Disordered" evidence="6">
    <location>
        <begin position="82"/>
        <end position="138"/>
    </location>
</feature>
<comment type="similarity">
    <text evidence="2">Belongs to the TUBGCP family.</text>
</comment>
<feature type="compositionally biased region" description="Low complexity" evidence="6">
    <location>
        <begin position="151"/>
        <end position="171"/>
    </location>
</feature>
<dbReference type="GO" id="GO:0043015">
    <property type="term" value="F:gamma-tubulin binding"/>
    <property type="evidence" value="ECO:0007669"/>
    <property type="project" value="InterPro"/>
</dbReference>
<dbReference type="GO" id="GO:0000922">
    <property type="term" value="C:spindle pole"/>
    <property type="evidence" value="ECO:0007669"/>
    <property type="project" value="InterPro"/>
</dbReference>